<dbReference type="EMBL" id="QXFZ01007584">
    <property type="protein sequence ID" value="KAE9056786.1"/>
    <property type="molecule type" value="Genomic_DNA"/>
</dbReference>
<dbReference type="Proteomes" id="UP000441208">
    <property type="component" value="Unassembled WGS sequence"/>
</dbReference>
<sequence length="79" mass="8548">MPRELRAVVKPPIVVKPPAAGRPSTSRGEPDYFAVYKRNTSRSTMPKPSRASIRANTSRSARGTGSDSMECDAQIIACI</sequence>
<comment type="caution">
    <text evidence="2">The sequence shown here is derived from an EMBL/GenBank/DDBJ whole genome shotgun (WGS) entry which is preliminary data.</text>
</comment>
<organism evidence="2 3">
    <name type="scientific">Phytophthora fragariae</name>
    <dbReference type="NCBI Taxonomy" id="53985"/>
    <lineage>
        <taxon>Eukaryota</taxon>
        <taxon>Sar</taxon>
        <taxon>Stramenopiles</taxon>
        <taxon>Oomycota</taxon>
        <taxon>Peronosporomycetes</taxon>
        <taxon>Peronosporales</taxon>
        <taxon>Peronosporaceae</taxon>
        <taxon>Phytophthora</taxon>
    </lineage>
</organism>
<gene>
    <name evidence="2" type="ORF">PF007_g31872</name>
</gene>
<evidence type="ECO:0000256" key="1">
    <source>
        <dbReference type="SAM" id="MobiDB-lite"/>
    </source>
</evidence>
<evidence type="ECO:0000313" key="3">
    <source>
        <dbReference type="Proteomes" id="UP000441208"/>
    </source>
</evidence>
<protein>
    <submittedName>
        <fullName evidence="2">Uncharacterized protein</fullName>
    </submittedName>
</protein>
<feature type="compositionally biased region" description="Polar residues" evidence="1">
    <location>
        <begin position="54"/>
        <end position="67"/>
    </location>
</feature>
<proteinExistence type="predicted"/>
<accession>A0A6A3PAT1</accession>
<evidence type="ECO:0000313" key="2">
    <source>
        <dbReference type="EMBL" id="KAE9056786.1"/>
    </source>
</evidence>
<feature type="region of interest" description="Disordered" evidence="1">
    <location>
        <begin position="39"/>
        <end position="67"/>
    </location>
</feature>
<reference evidence="2 3" key="1">
    <citation type="submission" date="2018-08" db="EMBL/GenBank/DDBJ databases">
        <title>Genomic investigation of the strawberry pathogen Phytophthora fragariae indicates pathogenicity is determined by transcriptional variation in three key races.</title>
        <authorList>
            <person name="Adams T.M."/>
            <person name="Armitage A.D."/>
            <person name="Sobczyk M.K."/>
            <person name="Bates H.J."/>
            <person name="Dunwell J.M."/>
            <person name="Nellist C.F."/>
            <person name="Harrison R.J."/>
        </authorList>
    </citation>
    <scope>NUCLEOTIDE SEQUENCE [LARGE SCALE GENOMIC DNA]</scope>
    <source>
        <strain evidence="2 3">NOV-71</strain>
    </source>
</reference>
<name>A0A6A3PAT1_9STRA</name>
<dbReference type="AlphaFoldDB" id="A0A6A3PAT1"/>